<keyword evidence="3" id="KW-1185">Reference proteome</keyword>
<evidence type="ECO:0000313" key="2">
    <source>
        <dbReference type="EMBL" id="KAH8009261.1"/>
    </source>
</evidence>
<sequence>MCNPTNTRLKQCSDTLLVSDVGPTIQEAEASFPPQKLVPCTPSSSSSAELDAPAPLVLDTLSLQTLYEAKTMFTHDNHQKGAGTHLWVMEQAAFKKLKEPQYLTADHQRPTYEQMDRIEYHVSNTQQFNKKASLNEDERSKVALWLFPLPCDRITIAKKPMLDFTTPAPEESAKPHPELSGIDENKESERLVHSMKLAAEKDFSVSPKPQNAPDECPGRLFGAYNHLGVTEKDQESLPELVSSRMLFQHPSQDMLHLLFPMRRSQSRPPEACLAARLTLPRGRGRRPRCSQSRPLKRLTTRSHFMVPLQRAKSLRSRDWPPRATKCHPPEALLLPVLGESSEPLNDATFKTTASASEEPISAGLHARSVAK</sequence>
<dbReference type="AlphaFoldDB" id="A0A9J6D5A7"/>
<reference evidence="2" key="1">
    <citation type="journal article" date="2020" name="Cell">
        <title>Large-Scale Comparative Analyses of Tick Genomes Elucidate Their Genetic Diversity and Vector Capacities.</title>
        <authorList>
            <consortium name="Tick Genome and Microbiome Consortium (TIGMIC)"/>
            <person name="Jia N."/>
            <person name="Wang J."/>
            <person name="Shi W."/>
            <person name="Du L."/>
            <person name="Sun Y."/>
            <person name="Zhan W."/>
            <person name="Jiang J.F."/>
            <person name="Wang Q."/>
            <person name="Zhang B."/>
            <person name="Ji P."/>
            <person name="Bell-Sakyi L."/>
            <person name="Cui X.M."/>
            <person name="Yuan T.T."/>
            <person name="Jiang B.G."/>
            <person name="Yang W.F."/>
            <person name="Lam T.T."/>
            <person name="Chang Q.C."/>
            <person name="Ding S.J."/>
            <person name="Wang X.J."/>
            <person name="Zhu J.G."/>
            <person name="Ruan X.D."/>
            <person name="Zhao L."/>
            <person name="Wei J.T."/>
            <person name="Ye R.Z."/>
            <person name="Que T.C."/>
            <person name="Du C.H."/>
            <person name="Zhou Y.H."/>
            <person name="Cheng J.X."/>
            <person name="Dai P.F."/>
            <person name="Guo W.B."/>
            <person name="Han X.H."/>
            <person name="Huang E.J."/>
            <person name="Li L.F."/>
            <person name="Wei W."/>
            <person name="Gao Y.C."/>
            <person name="Liu J.Z."/>
            <person name="Shao H.Z."/>
            <person name="Wang X."/>
            <person name="Wang C.C."/>
            <person name="Yang T.C."/>
            <person name="Huo Q.B."/>
            <person name="Li W."/>
            <person name="Chen H.Y."/>
            <person name="Chen S.E."/>
            <person name="Zhou L.G."/>
            <person name="Ni X.B."/>
            <person name="Tian J.H."/>
            <person name="Sheng Y."/>
            <person name="Liu T."/>
            <person name="Pan Y.S."/>
            <person name="Xia L.Y."/>
            <person name="Li J."/>
            <person name="Zhao F."/>
            <person name="Cao W.C."/>
        </authorList>
    </citation>
    <scope>NUCLEOTIDE SEQUENCE</scope>
    <source>
        <strain evidence="2">Rmic-2018</strain>
    </source>
</reference>
<feature type="region of interest" description="Disordered" evidence="1">
    <location>
        <begin position="350"/>
        <end position="371"/>
    </location>
</feature>
<proteinExistence type="predicted"/>
<evidence type="ECO:0000313" key="3">
    <source>
        <dbReference type="Proteomes" id="UP000821866"/>
    </source>
</evidence>
<accession>A0A9J6D5A7</accession>
<reference evidence="2" key="2">
    <citation type="submission" date="2021-09" db="EMBL/GenBank/DDBJ databases">
        <authorList>
            <person name="Jia N."/>
            <person name="Wang J."/>
            <person name="Shi W."/>
            <person name="Du L."/>
            <person name="Sun Y."/>
            <person name="Zhan W."/>
            <person name="Jiang J."/>
            <person name="Wang Q."/>
            <person name="Zhang B."/>
            <person name="Ji P."/>
            <person name="Sakyi L.B."/>
            <person name="Cui X."/>
            <person name="Yuan T."/>
            <person name="Jiang B."/>
            <person name="Yang W."/>
            <person name="Lam T.T.-Y."/>
            <person name="Chang Q."/>
            <person name="Ding S."/>
            <person name="Wang X."/>
            <person name="Zhu J."/>
            <person name="Ruan X."/>
            <person name="Zhao L."/>
            <person name="Wei J."/>
            <person name="Que T."/>
            <person name="Du C."/>
            <person name="Cheng J."/>
            <person name="Dai P."/>
            <person name="Han X."/>
            <person name="Huang E."/>
            <person name="Gao Y."/>
            <person name="Liu J."/>
            <person name="Shao H."/>
            <person name="Ye R."/>
            <person name="Li L."/>
            <person name="Wei W."/>
            <person name="Wang X."/>
            <person name="Wang C."/>
            <person name="Huo Q."/>
            <person name="Li W."/>
            <person name="Guo W."/>
            <person name="Chen H."/>
            <person name="Chen S."/>
            <person name="Zhou L."/>
            <person name="Zhou L."/>
            <person name="Ni X."/>
            <person name="Tian J."/>
            <person name="Zhou Y."/>
            <person name="Sheng Y."/>
            <person name="Liu T."/>
            <person name="Pan Y."/>
            <person name="Xia L."/>
            <person name="Li J."/>
            <person name="Zhao F."/>
            <person name="Cao W."/>
        </authorList>
    </citation>
    <scope>NUCLEOTIDE SEQUENCE</scope>
    <source>
        <strain evidence="2">Rmic-2018</strain>
        <tissue evidence="2">Larvae</tissue>
    </source>
</reference>
<dbReference type="EMBL" id="JABSTU010000011">
    <property type="protein sequence ID" value="KAH8009261.1"/>
    <property type="molecule type" value="Genomic_DNA"/>
</dbReference>
<evidence type="ECO:0000256" key="1">
    <source>
        <dbReference type="SAM" id="MobiDB-lite"/>
    </source>
</evidence>
<protein>
    <submittedName>
        <fullName evidence="2">Uncharacterized protein</fullName>
    </submittedName>
</protein>
<name>A0A9J6D5A7_RHIMP</name>
<comment type="caution">
    <text evidence="2">The sequence shown here is derived from an EMBL/GenBank/DDBJ whole genome shotgun (WGS) entry which is preliminary data.</text>
</comment>
<gene>
    <name evidence="2" type="ORF">HPB51_014230</name>
</gene>
<organism evidence="2 3">
    <name type="scientific">Rhipicephalus microplus</name>
    <name type="common">Cattle tick</name>
    <name type="synonym">Boophilus microplus</name>
    <dbReference type="NCBI Taxonomy" id="6941"/>
    <lineage>
        <taxon>Eukaryota</taxon>
        <taxon>Metazoa</taxon>
        <taxon>Ecdysozoa</taxon>
        <taxon>Arthropoda</taxon>
        <taxon>Chelicerata</taxon>
        <taxon>Arachnida</taxon>
        <taxon>Acari</taxon>
        <taxon>Parasitiformes</taxon>
        <taxon>Ixodida</taxon>
        <taxon>Ixodoidea</taxon>
        <taxon>Ixodidae</taxon>
        <taxon>Rhipicephalinae</taxon>
        <taxon>Rhipicephalus</taxon>
        <taxon>Boophilus</taxon>
    </lineage>
</organism>
<dbReference type="Proteomes" id="UP000821866">
    <property type="component" value="Chromosome 9"/>
</dbReference>